<dbReference type="CDD" id="cd03801">
    <property type="entry name" value="GT4_PimA-like"/>
    <property type="match status" value="1"/>
</dbReference>
<evidence type="ECO:0000313" key="2">
    <source>
        <dbReference type="EMBL" id="SKC13796.1"/>
    </source>
</evidence>
<name>A0A1T5GZD8_9BACT</name>
<dbReference type="PANTHER" id="PTHR45947">
    <property type="entry name" value="SULFOQUINOVOSYL TRANSFERASE SQD2"/>
    <property type="match status" value="1"/>
</dbReference>
<dbReference type="EMBL" id="FUYV01000011">
    <property type="protein sequence ID" value="SKC13796.1"/>
    <property type="molecule type" value="Genomic_DNA"/>
</dbReference>
<accession>A0A1T5GZD8</accession>
<reference evidence="3" key="1">
    <citation type="submission" date="2017-02" db="EMBL/GenBank/DDBJ databases">
        <authorList>
            <person name="Varghese N."/>
            <person name="Submissions S."/>
        </authorList>
    </citation>
    <scope>NUCLEOTIDE SEQUENCE [LARGE SCALE GENOMIC DNA]</scope>
    <source>
        <strain evidence="3">DSM 24412</strain>
    </source>
</reference>
<dbReference type="InterPro" id="IPR001296">
    <property type="entry name" value="Glyco_trans_1"/>
</dbReference>
<dbReference type="RefSeq" id="WP_198314197.1">
    <property type="nucleotide sequence ID" value="NZ_CP021904.1"/>
</dbReference>
<dbReference type="InterPro" id="IPR050194">
    <property type="entry name" value="Glycosyltransferase_grp1"/>
</dbReference>
<organism evidence="2 3">
    <name type="scientific">Alkalitalea saponilacus</name>
    <dbReference type="NCBI Taxonomy" id="889453"/>
    <lineage>
        <taxon>Bacteria</taxon>
        <taxon>Pseudomonadati</taxon>
        <taxon>Bacteroidota</taxon>
        <taxon>Bacteroidia</taxon>
        <taxon>Marinilabiliales</taxon>
        <taxon>Marinilabiliaceae</taxon>
        <taxon>Alkalitalea</taxon>
    </lineage>
</organism>
<keyword evidence="2" id="KW-0808">Transferase</keyword>
<feature type="domain" description="Glycosyl transferase family 1" evidence="1">
    <location>
        <begin position="202"/>
        <end position="356"/>
    </location>
</feature>
<evidence type="ECO:0000259" key="1">
    <source>
        <dbReference type="Pfam" id="PF00534"/>
    </source>
</evidence>
<dbReference type="Proteomes" id="UP000191055">
    <property type="component" value="Unassembled WGS sequence"/>
</dbReference>
<dbReference type="PANTHER" id="PTHR45947:SF3">
    <property type="entry name" value="SULFOQUINOVOSYL TRANSFERASE SQD2"/>
    <property type="match status" value="1"/>
</dbReference>
<dbReference type="Pfam" id="PF00534">
    <property type="entry name" value="Glycos_transf_1"/>
    <property type="match status" value="1"/>
</dbReference>
<dbReference type="GO" id="GO:0016757">
    <property type="term" value="F:glycosyltransferase activity"/>
    <property type="evidence" value="ECO:0007669"/>
    <property type="project" value="InterPro"/>
</dbReference>
<dbReference type="STRING" id="889453.SAMN03080601_01993"/>
<evidence type="ECO:0000313" key="3">
    <source>
        <dbReference type="Proteomes" id="UP000191055"/>
    </source>
</evidence>
<dbReference type="SUPFAM" id="SSF53756">
    <property type="entry name" value="UDP-Glycosyltransferase/glycogen phosphorylase"/>
    <property type="match status" value="1"/>
</dbReference>
<keyword evidence="3" id="KW-1185">Reference proteome</keyword>
<dbReference type="AlphaFoldDB" id="A0A1T5GZD8"/>
<dbReference type="Gene3D" id="3.40.50.2000">
    <property type="entry name" value="Glycogen Phosphorylase B"/>
    <property type="match status" value="2"/>
</dbReference>
<sequence>MIVKLAIIASHPVQYNAPLFALLSKDVHLKVFYTWSQKEEDNYDADFKANIEWDIPLLEGYEFSFIENKAPRPGGHHFHGIICPSLIREIQNWEATHLLIFGWNYHAHLSAMRYFKNKVPVWFRGDSTLVDEKPGIKTFLRRRFLKWVYRHIDKALYVGSNNKAYFIKHGLKEEQLIFAPHAIDNHRFSDDYDPNYNTKAIEWRKKLGIKKTDKVIHFCGKFEDKKNPILLLNAFLDIIKQPDFSHLKLLLTGSGHLEDQLRSIAGKNPAVIFQPFQNQSVMPIIYRLGDIFCLPSQGPGETWGLVVNEAMAAGRPVVVSDKVGCAIDLVNKDTGKIFRSDSKRSLIESILYIITKLNSPSHYLSIDIKRHIELWSFDNIKKSILNNFDA</sequence>
<gene>
    <name evidence="2" type="ORF">SAMN03080601_01993</name>
</gene>
<proteinExistence type="predicted"/>
<protein>
    <submittedName>
        <fullName evidence="2">Glycosyltransferase involved in cell wall bisynthesis</fullName>
    </submittedName>
</protein>